<reference evidence="1" key="1">
    <citation type="journal article" date="2014" name="Int. J. Syst. Evol. Microbiol.">
        <title>Complete genome sequence of Corynebacterium casei LMG S-19264T (=DSM 44701T), isolated from a smear-ripened cheese.</title>
        <authorList>
            <consortium name="US DOE Joint Genome Institute (JGI-PGF)"/>
            <person name="Walter F."/>
            <person name="Albersmeier A."/>
            <person name="Kalinowski J."/>
            <person name="Ruckert C."/>
        </authorList>
    </citation>
    <scope>NUCLEOTIDE SEQUENCE</scope>
    <source>
        <strain evidence="1">CGMCC 1.12426</strain>
    </source>
</reference>
<comment type="caution">
    <text evidence="1">The sequence shown here is derived from an EMBL/GenBank/DDBJ whole genome shotgun (WGS) entry which is preliminary data.</text>
</comment>
<dbReference type="Proteomes" id="UP000605148">
    <property type="component" value="Unassembled WGS sequence"/>
</dbReference>
<gene>
    <name evidence="1" type="ORF">GCM10011316_29100</name>
</gene>
<evidence type="ECO:0000313" key="2">
    <source>
        <dbReference type="Proteomes" id="UP000605148"/>
    </source>
</evidence>
<reference evidence="1" key="2">
    <citation type="submission" date="2020-09" db="EMBL/GenBank/DDBJ databases">
        <authorList>
            <person name="Sun Q."/>
            <person name="Zhou Y."/>
        </authorList>
    </citation>
    <scope>NUCLEOTIDE SEQUENCE</scope>
    <source>
        <strain evidence="1">CGMCC 1.12426</strain>
    </source>
</reference>
<proteinExistence type="predicted"/>
<organism evidence="1 2">
    <name type="scientific">Roseibium aquae</name>
    <dbReference type="NCBI Taxonomy" id="1323746"/>
    <lineage>
        <taxon>Bacteria</taxon>
        <taxon>Pseudomonadati</taxon>
        <taxon>Pseudomonadota</taxon>
        <taxon>Alphaproteobacteria</taxon>
        <taxon>Hyphomicrobiales</taxon>
        <taxon>Stappiaceae</taxon>
        <taxon>Roseibium</taxon>
    </lineage>
</organism>
<accession>A0A916TMF0</accession>
<protein>
    <submittedName>
        <fullName evidence="1">Uncharacterized protein</fullName>
    </submittedName>
</protein>
<dbReference type="RefSeq" id="WP_188656277.1">
    <property type="nucleotide sequence ID" value="NZ_BMFA01000008.1"/>
</dbReference>
<evidence type="ECO:0000313" key="1">
    <source>
        <dbReference type="EMBL" id="GGB55211.1"/>
    </source>
</evidence>
<dbReference type="EMBL" id="BMFA01000008">
    <property type="protein sequence ID" value="GGB55211.1"/>
    <property type="molecule type" value="Genomic_DNA"/>
</dbReference>
<name>A0A916TMF0_9HYPH</name>
<dbReference type="AlphaFoldDB" id="A0A916TMF0"/>
<keyword evidence="2" id="KW-1185">Reference proteome</keyword>
<sequence length="72" mass="7513">MTGSGGIKPADRQGGVTVLEKSGLRPVLLCGTVDPIRWSLKDTDGTIEQVKVLNAKWRALCGPPAGHPGHAP</sequence>